<dbReference type="EMBL" id="CAJVCE010000035">
    <property type="protein sequence ID" value="CAG7657411.1"/>
    <property type="molecule type" value="Genomic_DNA"/>
</dbReference>
<comment type="caution">
    <text evidence="2">The sequence shown here is derived from an EMBL/GenBank/DDBJ whole genome shotgun (WGS) entry which is preliminary data.</text>
</comment>
<evidence type="ECO:0000256" key="1">
    <source>
        <dbReference type="SAM" id="Phobius"/>
    </source>
</evidence>
<feature type="transmembrane region" description="Helical" evidence="1">
    <location>
        <begin position="111"/>
        <end position="134"/>
    </location>
</feature>
<evidence type="ECO:0008006" key="4">
    <source>
        <dbReference type="Google" id="ProtNLM"/>
    </source>
</evidence>
<keyword evidence="3" id="KW-1185">Reference proteome</keyword>
<name>A0ABM8VTC6_9BACL</name>
<keyword evidence="1" id="KW-0812">Transmembrane</keyword>
<protein>
    <recommendedName>
        <fullName evidence="4">HPP family protein</fullName>
    </recommendedName>
</protein>
<keyword evidence="1" id="KW-1133">Transmembrane helix</keyword>
<feature type="transmembrane region" description="Helical" evidence="1">
    <location>
        <begin position="5"/>
        <end position="22"/>
    </location>
</feature>
<sequence>MDIKTVAIALYLLLIYWLSQSFPTLKPLFYPTLGAFSYLFVSRAFAMKDLMKLVAGAGAASAIGSLFYAMHAGLWTFLVACLCTILVIRKFHLNAPPILAVSLIPFFSQPTYWWVLPLSVTASLSGLLVILLLTELITYAIKKRLFKPASAASTEKLRNPAQ</sequence>
<feature type="transmembrane region" description="Helical" evidence="1">
    <location>
        <begin position="66"/>
        <end position="91"/>
    </location>
</feature>
<organism evidence="2 3">
    <name type="scientific">Paenibacillus allorhizosphaerae</name>
    <dbReference type="NCBI Taxonomy" id="2849866"/>
    <lineage>
        <taxon>Bacteria</taxon>
        <taxon>Bacillati</taxon>
        <taxon>Bacillota</taxon>
        <taxon>Bacilli</taxon>
        <taxon>Bacillales</taxon>
        <taxon>Paenibacillaceae</taxon>
        <taxon>Paenibacillus</taxon>
    </lineage>
</organism>
<accession>A0ABM8VTC6</accession>
<evidence type="ECO:0000313" key="2">
    <source>
        <dbReference type="EMBL" id="CAG7657411.1"/>
    </source>
</evidence>
<reference evidence="2 3" key="1">
    <citation type="submission" date="2021-06" db="EMBL/GenBank/DDBJ databases">
        <authorList>
            <person name="Criscuolo A."/>
        </authorList>
    </citation>
    <scope>NUCLEOTIDE SEQUENCE [LARGE SCALE GENOMIC DNA]</scope>
    <source>
        <strain evidence="3">CIP 111802</strain>
    </source>
</reference>
<proteinExistence type="predicted"/>
<feature type="transmembrane region" description="Helical" evidence="1">
    <location>
        <begin position="28"/>
        <end position="46"/>
    </location>
</feature>
<evidence type="ECO:0000313" key="3">
    <source>
        <dbReference type="Proteomes" id="UP000730618"/>
    </source>
</evidence>
<dbReference type="RefSeq" id="WP_218102892.1">
    <property type="nucleotide sequence ID" value="NZ_CAJVCE010000035.1"/>
</dbReference>
<gene>
    <name evidence="2" type="ORF">PAECIP111802_06717</name>
</gene>
<keyword evidence="1" id="KW-0472">Membrane</keyword>
<dbReference type="Proteomes" id="UP000730618">
    <property type="component" value="Unassembled WGS sequence"/>
</dbReference>